<evidence type="ECO:0000256" key="5">
    <source>
        <dbReference type="ARBA" id="ARBA00008714"/>
    </source>
</evidence>
<keyword evidence="12" id="KW-0560">Oxidoreductase</keyword>
<dbReference type="GO" id="GO:0006412">
    <property type="term" value="P:translation"/>
    <property type="evidence" value="ECO:0007669"/>
    <property type="project" value="InterPro"/>
</dbReference>
<evidence type="ECO:0000256" key="3">
    <source>
        <dbReference type="ARBA" id="ARBA00004305"/>
    </source>
</evidence>
<dbReference type="GO" id="GO:0003729">
    <property type="term" value="F:mRNA binding"/>
    <property type="evidence" value="ECO:0007669"/>
    <property type="project" value="UniProtKB-ARBA"/>
</dbReference>
<keyword evidence="14" id="KW-0464">Manganese</keyword>
<dbReference type="Pfam" id="PF01283">
    <property type="entry name" value="Ribosomal_S26e"/>
    <property type="match status" value="1"/>
</dbReference>
<proteinExistence type="inferred from homology"/>
<dbReference type="InterPro" id="IPR002589">
    <property type="entry name" value="Macro_dom"/>
</dbReference>
<dbReference type="FunFam" id="1.10.238.10:FF:000235">
    <property type="entry name" value="Probable calcium-binding protein CML15"/>
    <property type="match status" value="1"/>
</dbReference>
<accession>A0AAN7M659</accession>
<dbReference type="PRINTS" id="PR01703">
    <property type="entry name" value="MNSODISMTASE"/>
</dbReference>
<dbReference type="InterPro" id="IPR043472">
    <property type="entry name" value="Macro_dom-like"/>
</dbReference>
<gene>
    <name evidence="20" type="ORF">SAY86_031060</name>
</gene>
<dbReference type="InterPro" id="IPR018247">
    <property type="entry name" value="EF_Hand_1_Ca_BS"/>
</dbReference>
<evidence type="ECO:0000259" key="18">
    <source>
        <dbReference type="PROSITE" id="PS50222"/>
    </source>
</evidence>
<dbReference type="GO" id="GO:0005759">
    <property type="term" value="C:mitochondrial matrix"/>
    <property type="evidence" value="ECO:0007669"/>
    <property type="project" value="UniProtKB-SubCell"/>
</dbReference>
<evidence type="ECO:0000256" key="8">
    <source>
        <dbReference type="ARBA" id="ARBA00022723"/>
    </source>
</evidence>
<dbReference type="GO" id="GO:0030145">
    <property type="term" value="F:manganese ion binding"/>
    <property type="evidence" value="ECO:0007669"/>
    <property type="project" value="TreeGrafter"/>
</dbReference>
<sequence length="857" mass="94206">MSGKEPAEKLDDDQLSELREIFRSFDRNNDGSLTQLELGSLLRSLGLKPSPDQLESLIQKADLNSNGLIEFSEFVALVEPDLVTAKCPYSEDQLRQIFKMFDRDGNGYITAAELAHSMAKLGHALTAEELTGMIREADTDGDGCINFQEFAQAITSAAFDNSWGSPLGWPLKTIATISGRPLSQSAESFDRMRGIFLGRGAGAQLLFLRSLTTAGSLCSASAFAFWRPLQVESRVFHCRISISQFRSLSISACKAARMSSQGGNGADTIRFSPSPTSALVIQKGDITKWCIDGSSDAIVNPANGRMLGGGGADGAIHRASGPELLQACYKVPEVRPGIRCPTGEARITPGFKLPASHVIHTVGPIYDTDKDPQASLRNAYKNSLAVAKQNKIQYIAFPAISCGVFRYPCDEAAMVAISASKEFSDGIKEAKKALTYLQVHFVLFSDEIYDAWSSKAKELLQNLVFSTDLQNSSLSPMALRTLLSCRTLAATVRPELGSFLGLRSLVTFSLPDLLYDYGALEPVISGEIMQLHHQKHHQAYVTNYNKALEQLELAVSKGDVSSVVKLQSALKFNGGGHVNHSIFWKNLAPAREGGGEPPKGSLGWAIDTDFGSLETLISKMSTQGATLQGSGWVWLGVDKDLKKLVVETTANQDPLVTKGATLVPLIGIDVWEHAYYLQYKNVRPDYLNNIWKVINWKYATEVYEKECPRERYGVSGRRLHSFENPGVAAMTFKRRNGGRNKHGRGHVKFIRCSNCGKCCPKDKAIKRFLVRNIVEQAAVRDIQDACVYDTYTLPKLYSKVQHCVSCAIHSHVVRVRSRTNRRNRQPPQRFMRRRDDAPKPGQPGQAPHAGGAPAIRS</sequence>
<evidence type="ECO:0000313" key="20">
    <source>
        <dbReference type="EMBL" id="KAK4798734.1"/>
    </source>
</evidence>
<dbReference type="CDD" id="cd02908">
    <property type="entry name" value="Macro_OAADPr_deacetylase"/>
    <property type="match status" value="1"/>
</dbReference>
<feature type="region of interest" description="Disordered" evidence="17">
    <location>
        <begin position="816"/>
        <end position="857"/>
    </location>
</feature>
<dbReference type="Pfam" id="PF02777">
    <property type="entry name" value="Sod_Fe_C"/>
    <property type="match status" value="1"/>
</dbReference>
<dbReference type="Gene3D" id="3.40.220.10">
    <property type="entry name" value="Leucine Aminopeptidase, subunit E, domain 1"/>
    <property type="match status" value="1"/>
</dbReference>
<feature type="domain" description="EF-hand" evidence="18">
    <location>
        <begin position="89"/>
        <end position="124"/>
    </location>
</feature>
<keyword evidence="9" id="KW-0677">Repeat</keyword>
<evidence type="ECO:0000259" key="19">
    <source>
        <dbReference type="PROSITE" id="PS51154"/>
    </source>
</evidence>
<dbReference type="SMART" id="SM00054">
    <property type="entry name" value="EFh"/>
    <property type="match status" value="4"/>
</dbReference>
<evidence type="ECO:0000256" key="12">
    <source>
        <dbReference type="ARBA" id="ARBA00023002"/>
    </source>
</evidence>
<dbReference type="SMART" id="SM00506">
    <property type="entry name" value="A1pp"/>
    <property type="match status" value="1"/>
</dbReference>
<dbReference type="InterPro" id="IPR011992">
    <property type="entry name" value="EF-hand-dom_pair"/>
</dbReference>
<dbReference type="GO" id="GO:0003735">
    <property type="term" value="F:structural constituent of ribosome"/>
    <property type="evidence" value="ECO:0007669"/>
    <property type="project" value="InterPro"/>
</dbReference>
<dbReference type="SUPFAM" id="SSF46609">
    <property type="entry name" value="Fe,Mn superoxide dismutase (SOD), N-terminal domain"/>
    <property type="match status" value="1"/>
</dbReference>
<feature type="domain" description="EF-hand" evidence="18">
    <location>
        <begin position="125"/>
        <end position="160"/>
    </location>
</feature>
<comment type="catalytic activity">
    <reaction evidence="16">
        <text>2 superoxide + 2 H(+) = H2O2 + O2</text>
        <dbReference type="Rhea" id="RHEA:20696"/>
        <dbReference type="ChEBI" id="CHEBI:15378"/>
        <dbReference type="ChEBI" id="CHEBI:15379"/>
        <dbReference type="ChEBI" id="CHEBI:16240"/>
        <dbReference type="ChEBI" id="CHEBI:18421"/>
        <dbReference type="EC" id="1.15.1.1"/>
    </reaction>
</comment>
<evidence type="ECO:0000256" key="16">
    <source>
        <dbReference type="ARBA" id="ARBA00049204"/>
    </source>
</evidence>
<dbReference type="PROSITE" id="PS50222">
    <property type="entry name" value="EF_HAND_2"/>
    <property type="match status" value="4"/>
</dbReference>
<keyword evidence="13" id="KW-0496">Mitochondrion</keyword>
<dbReference type="PANTHER" id="PTHR11404:SF6">
    <property type="entry name" value="SUPEROXIDE DISMUTASE [MN], MITOCHONDRIAL"/>
    <property type="match status" value="1"/>
</dbReference>
<keyword evidence="10" id="KW-0106">Calcium</keyword>
<dbReference type="PROSITE" id="PS00733">
    <property type="entry name" value="RIBOSOMAL_S26E"/>
    <property type="match status" value="1"/>
</dbReference>
<keyword evidence="15" id="KW-0687">Ribonucleoprotein</keyword>
<dbReference type="FunFam" id="1.10.238.10:FF:000123">
    <property type="entry name" value="probable calcium-binding protein CML18"/>
    <property type="match status" value="1"/>
</dbReference>
<organism evidence="20 21">
    <name type="scientific">Trapa natans</name>
    <name type="common">Water chestnut</name>
    <dbReference type="NCBI Taxonomy" id="22666"/>
    <lineage>
        <taxon>Eukaryota</taxon>
        <taxon>Viridiplantae</taxon>
        <taxon>Streptophyta</taxon>
        <taxon>Embryophyta</taxon>
        <taxon>Tracheophyta</taxon>
        <taxon>Spermatophyta</taxon>
        <taxon>Magnoliopsida</taxon>
        <taxon>eudicotyledons</taxon>
        <taxon>Gunneridae</taxon>
        <taxon>Pentapetalae</taxon>
        <taxon>rosids</taxon>
        <taxon>malvids</taxon>
        <taxon>Myrtales</taxon>
        <taxon>Lythraceae</taxon>
        <taxon>Trapa</taxon>
    </lineage>
</organism>
<dbReference type="InterPro" id="IPR038551">
    <property type="entry name" value="Ribosomal_eS26_sf"/>
</dbReference>
<dbReference type="CDD" id="cd00051">
    <property type="entry name" value="EFh"/>
    <property type="match status" value="1"/>
</dbReference>
<dbReference type="InterPro" id="IPR002048">
    <property type="entry name" value="EF_hand_dom"/>
</dbReference>
<dbReference type="InterPro" id="IPR019833">
    <property type="entry name" value="Mn/Fe_SOD_BS"/>
</dbReference>
<dbReference type="Pfam" id="PF00081">
    <property type="entry name" value="Sod_Fe_N"/>
    <property type="match status" value="1"/>
</dbReference>
<evidence type="ECO:0000256" key="14">
    <source>
        <dbReference type="ARBA" id="ARBA00023211"/>
    </source>
</evidence>
<dbReference type="PROSITE" id="PS51154">
    <property type="entry name" value="MACRO"/>
    <property type="match status" value="1"/>
</dbReference>
<keyword evidence="11" id="KW-0689">Ribosomal protein</keyword>
<dbReference type="InterPro" id="IPR019831">
    <property type="entry name" value="Mn/Fe_SOD_N"/>
</dbReference>
<comment type="similarity">
    <text evidence="4">Belongs to the eukaryotic ribosomal protein eS26 family.</text>
</comment>
<evidence type="ECO:0000256" key="1">
    <source>
        <dbReference type="ARBA" id="ARBA00001936"/>
    </source>
</evidence>
<dbReference type="PROSITE" id="PS00088">
    <property type="entry name" value="SOD_MN"/>
    <property type="match status" value="1"/>
</dbReference>
<dbReference type="GO" id="GO:0005840">
    <property type="term" value="C:ribosome"/>
    <property type="evidence" value="ECO:0007669"/>
    <property type="project" value="UniProtKB-KW"/>
</dbReference>
<evidence type="ECO:0000256" key="15">
    <source>
        <dbReference type="ARBA" id="ARBA00023274"/>
    </source>
</evidence>
<dbReference type="InterPro" id="IPR050265">
    <property type="entry name" value="Fe/Mn_Superoxide_Dismutase"/>
</dbReference>
<dbReference type="InterPro" id="IPR036314">
    <property type="entry name" value="SOD_C_sf"/>
</dbReference>
<dbReference type="Pfam" id="PF01661">
    <property type="entry name" value="Macro"/>
    <property type="match status" value="1"/>
</dbReference>
<dbReference type="FunFam" id="3.55.40.20:FF:000002">
    <property type="entry name" value="Superoxide dismutase"/>
    <property type="match status" value="1"/>
</dbReference>
<evidence type="ECO:0000256" key="6">
    <source>
        <dbReference type="ARBA" id="ARBA00011881"/>
    </source>
</evidence>
<dbReference type="Gene3D" id="3.30.1740.20">
    <property type="entry name" value="Ribosomal protein S26e"/>
    <property type="match status" value="1"/>
</dbReference>
<dbReference type="PROSITE" id="PS00018">
    <property type="entry name" value="EF_HAND_1"/>
    <property type="match status" value="4"/>
</dbReference>
<comment type="similarity">
    <text evidence="5">Belongs to the iron/manganese superoxide dismutase family.</text>
</comment>
<comment type="cofactor">
    <cofactor evidence="1">
        <name>Mn(2+)</name>
        <dbReference type="ChEBI" id="CHEBI:29035"/>
    </cofactor>
</comment>
<keyword evidence="8" id="KW-0479">Metal-binding</keyword>
<reference evidence="20 21" key="1">
    <citation type="journal article" date="2023" name="Hortic Res">
        <title>Pangenome of water caltrop reveals structural variations and asymmetric subgenome divergence after allopolyploidization.</title>
        <authorList>
            <person name="Zhang X."/>
            <person name="Chen Y."/>
            <person name="Wang L."/>
            <person name="Yuan Y."/>
            <person name="Fang M."/>
            <person name="Shi L."/>
            <person name="Lu R."/>
            <person name="Comes H.P."/>
            <person name="Ma Y."/>
            <person name="Chen Y."/>
            <person name="Huang G."/>
            <person name="Zhou Y."/>
            <person name="Zheng Z."/>
            <person name="Qiu Y."/>
        </authorList>
    </citation>
    <scope>NUCLEOTIDE SEQUENCE [LARGE SCALE GENOMIC DNA]</scope>
    <source>
        <strain evidence="20">F231</strain>
    </source>
</reference>
<dbReference type="Gene3D" id="3.55.40.20">
    <property type="entry name" value="Iron/manganese superoxide dismutase, C-terminal domain"/>
    <property type="match status" value="1"/>
</dbReference>
<feature type="domain" description="EF-hand" evidence="18">
    <location>
        <begin position="49"/>
        <end position="84"/>
    </location>
</feature>
<dbReference type="InterPro" id="IPR047864">
    <property type="entry name" value="Ribosomal_eS26_CS"/>
</dbReference>
<dbReference type="Gene3D" id="1.10.287.990">
    <property type="entry name" value="Fe,Mn superoxide dismutase (SOD) domain"/>
    <property type="match status" value="1"/>
</dbReference>
<comment type="caution">
    <text evidence="20">The sequence shown here is derived from an EMBL/GenBank/DDBJ whole genome shotgun (WGS) entry which is preliminary data.</text>
</comment>
<evidence type="ECO:0000313" key="21">
    <source>
        <dbReference type="Proteomes" id="UP001346149"/>
    </source>
</evidence>
<dbReference type="InterPro" id="IPR019832">
    <property type="entry name" value="Mn/Fe_SOD_C"/>
</dbReference>
<dbReference type="SUPFAM" id="SSF47473">
    <property type="entry name" value="EF-hand"/>
    <property type="match status" value="1"/>
</dbReference>
<feature type="compositionally biased region" description="Low complexity" evidence="17">
    <location>
        <begin position="842"/>
        <end position="857"/>
    </location>
</feature>
<evidence type="ECO:0000256" key="9">
    <source>
        <dbReference type="ARBA" id="ARBA00022737"/>
    </source>
</evidence>
<dbReference type="EMBL" id="JAXQNO010000005">
    <property type="protein sequence ID" value="KAK4798734.1"/>
    <property type="molecule type" value="Genomic_DNA"/>
</dbReference>
<evidence type="ECO:0000256" key="17">
    <source>
        <dbReference type="SAM" id="MobiDB-lite"/>
    </source>
</evidence>
<evidence type="ECO:0000256" key="13">
    <source>
        <dbReference type="ARBA" id="ARBA00023128"/>
    </source>
</evidence>
<dbReference type="PANTHER" id="PTHR11404">
    <property type="entry name" value="SUPEROXIDE DISMUTASE 2"/>
    <property type="match status" value="1"/>
</dbReference>
<feature type="domain" description="Macro" evidence="19">
    <location>
        <begin position="266"/>
        <end position="460"/>
    </location>
</feature>
<dbReference type="Proteomes" id="UP001346149">
    <property type="component" value="Unassembled WGS sequence"/>
</dbReference>
<dbReference type="SUPFAM" id="SSF54719">
    <property type="entry name" value="Fe,Mn superoxide dismutase (SOD), C-terminal domain"/>
    <property type="match status" value="1"/>
</dbReference>
<dbReference type="GO" id="GO:1990904">
    <property type="term" value="C:ribonucleoprotein complex"/>
    <property type="evidence" value="ECO:0007669"/>
    <property type="project" value="UniProtKB-KW"/>
</dbReference>
<dbReference type="Pfam" id="PF13499">
    <property type="entry name" value="EF-hand_7"/>
    <property type="match status" value="2"/>
</dbReference>
<dbReference type="EC" id="1.15.1.1" evidence="7"/>
<protein>
    <recommendedName>
        <fullName evidence="7">superoxide dismutase</fullName>
        <ecNumber evidence="7">1.15.1.1</ecNumber>
    </recommendedName>
</protein>
<name>A0AAN7M659_TRANT</name>
<comment type="subcellular location">
    <subcellularLocation>
        <location evidence="3">Mitochondrion matrix</location>
    </subcellularLocation>
</comment>
<dbReference type="FunFam" id="3.30.1740.20:FF:000002">
    <property type="entry name" value="40S ribosomal protein S26"/>
    <property type="match status" value="1"/>
</dbReference>
<dbReference type="InterPro" id="IPR000892">
    <property type="entry name" value="Ribosomal_eS26"/>
</dbReference>
<dbReference type="InterPro" id="IPR036324">
    <property type="entry name" value="Mn/Fe_SOD_N_sf"/>
</dbReference>
<evidence type="ECO:0000256" key="10">
    <source>
        <dbReference type="ARBA" id="ARBA00022837"/>
    </source>
</evidence>
<evidence type="ECO:0000256" key="4">
    <source>
        <dbReference type="ARBA" id="ARBA00008596"/>
    </source>
</evidence>
<keyword evidence="21" id="KW-1185">Reference proteome</keyword>
<dbReference type="GO" id="GO:0005509">
    <property type="term" value="F:calcium ion binding"/>
    <property type="evidence" value="ECO:0007669"/>
    <property type="project" value="InterPro"/>
</dbReference>
<evidence type="ECO:0000256" key="7">
    <source>
        <dbReference type="ARBA" id="ARBA00012682"/>
    </source>
</evidence>
<comment type="subunit">
    <text evidence="6">Homotetramer.</text>
</comment>
<dbReference type="FunFam" id="1.10.287.990:FF:000001">
    <property type="entry name" value="Superoxide dismutase"/>
    <property type="match status" value="1"/>
</dbReference>
<feature type="domain" description="EF-hand" evidence="18">
    <location>
        <begin position="13"/>
        <end position="48"/>
    </location>
</feature>
<evidence type="ECO:0000256" key="2">
    <source>
        <dbReference type="ARBA" id="ARBA00002170"/>
    </source>
</evidence>
<dbReference type="InterPro" id="IPR001189">
    <property type="entry name" value="Mn/Fe_SOD"/>
</dbReference>
<dbReference type="Gene3D" id="1.10.238.10">
    <property type="entry name" value="EF-hand"/>
    <property type="match status" value="1"/>
</dbReference>
<comment type="function">
    <text evidence="2">Destroys superoxide anion radicals which are normally produced within the cells and which are toxic to biological systems.</text>
</comment>
<dbReference type="AlphaFoldDB" id="A0AAN7M659"/>
<dbReference type="SUPFAM" id="SSF52949">
    <property type="entry name" value="Macro domain-like"/>
    <property type="match status" value="1"/>
</dbReference>
<dbReference type="GO" id="GO:0004784">
    <property type="term" value="F:superoxide dismutase activity"/>
    <property type="evidence" value="ECO:0007669"/>
    <property type="project" value="UniProtKB-EC"/>
</dbReference>
<evidence type="ECO:0000256" key="11">
    <source>
        <dbReference type="ARBA" id="ARBA00022980"/>
    </source>
</evidence>